<evidence type="ECO:0000313" key="2">
    <source>
        <dbReference type="Proteomes" id="UP000679179"/>
    </source>
</evidence>
<dbReference type="Proteomes" id="UP000679179">
    <property type="component" value="Unassembled WGS sequence"/>
</dbReference>
<keyword evidence="2" id="KW-1185">Reference proteome</keyword>
<dbReference type="EMBL" id="BOPZ01000036">
    <property type="protein sequence ID" value="GIM30388.1"/>
    <property type="molecule type" value="Genomic_DNA"/>
</dbReference>
<comment type="caution">
    <text evidence="1">The sequence shown here is derived from an EMBL/GenBank/DDBJ whole genome shotgun (WGS) entry which is preliminary data.</text>
</comment>
<name>A0A919S376_9CLOT</name>
<dbReference type="AlphaFoldDB" id="A0A919S376"/>
<gene>
    <name evidence="1" type="ORF">CPJCM30710_30540</name>
</gene>
<dbReference type="RefSeq" id="WP_212905062.1">
    <property type="nucleotide sequence ID" value="NZ_BOPZ01000036.1"/>
</dbReference>
<proteinExistence type="predicted"/>
<accession>A0A919S376</accession>
<evidence type="ECO:0000313" key="1">
    <source>
        <dbReference type="EMBL" id="GIM30388.1"/>
    </source>
</evidence>
<reference evidence="1" key="1">
    <citation type="submission" date="2021-03" db="EMBL/GenBank/DDBJ databases">
        <title>Taxonomic study of Clostridium polyendosporum from meadow-gley soil under rice.</title>
        <authorList>
            <person name="Kobayashi H."/>
            <person name="Tanizawa Y."/>
            <person name="Yagura M."/>
        </authorList>
    </citation>
    <scope>NUCLEOTIDE SEQUENCE</scope>
    <source>
        <strain evidence="1">JCM 30710</strain>
    </source>
</reference>
<protein>
    <submittedName>
        <fullName evidence="1">Uncharacterized protein</fullName>
    </submittedName>
</protein>
<organism evidence="1 2">
    <name type="scientific">Clostridium polyendosporum</name>
    <dbReference type="NCBI Taxonomy" id="69208"/>
    <lineage>
        <taxon>Bacteria</taxon>
        <taxon>Bacillati</taxon>
        <taxon>Bacillota</taxon>
        <taxon>Clostridia</taxon>
        <taxon>Eubacteriales</taxon>
        <taxon>Clostridiaceae</taxon>
        <taxon>Clostridium</taxon>
    </lineage>
</organism>
<sequence length="120" mass="13664">MSPRFEVELDIFSGNPNPSWILSDTEGVLFLKRLAKLRKTSAKELSTNLGYLGFIVRVTNGTEKSLVRIQNGMVLLSQDDTNVYYSDENRELERWLLNSGKSSLNSDLFKIVDIKIPRNP</sequence>